<dbReference type="Pfam" id="PF12867">
    <property type="entry name" value="DinB_2"/>
    <property type="match status" value="1"/>
</dbReference>
<dbReference type="Proteomes" id="UP001593833">
    <property type="component" value="Unassembled WGS sequence"/>
</dbReference>
<dbReference type="EMBL" id="JBHPKH010000006">
    <property type="protein sequence ID" value="MFC1572188.1"/>
    <property type="molecule type" value="Genomic_DNA"/>
</dbReference>
<sequence length="155" mass="16696">MAGDALARLFGINAQVIEANTEGMTDEESLLQPVPGGNCANWVLGHIVATRNSVMKLIGEDPVWNEEQASVYRRGADPLTDAARATSFKQMLNDMRASQQKLTKRLGEMSGDELAAAAEDDTVAGQLAILHFHEAYHIGQLGLIRRLAGKPGAIK</sequence>
<keyword evidence="3" id="KW-1185">Reference proteome</keyword>
<proteinExistence type="predicted"/>
<feature type="domain" description="DinB-like" evidence="1">
    <location>
        <begin position="17"/>
        <end position="141"/>
    </location>
</feature>
<accession>A0ABV6YIN8</accession>
<organism evidence="2 3">
    <name type="scientific">Eiseniibacteriota bacterium</name>
    <dbReference type="NCBI Taxonomy" id="2212470"/>
    <lineage>
        <taxon>Bacteria</taxon>
        <taxon>Candidatus Eiseniibacteriota</taxon>
    </lineage>
</organism>
<dbReference type="InterPro" id="IPR034660">
    <property type="entry name" value="DinB/YfiT-like"/>
</dbReference>
<dbReference type="Gene3D" id="1.20.120.450">
    <property type="entry name" value="dinb family like domain"/>
    <property type="match status" value="1"/>
</dbReference>
<name>A0ABV6YIN8_UNCEI</name>
<gene>
    <name evidence="2" type="ORF">ACFL6M_01190</name>
</gene>
<evidence type="ECO:0000259" key="1">
    <source>
        <dbReference type="Pfam" id="PF12867"/>
    </source>
</evidence>
<evidence type="ECO:0000313" key="2">
    <source>
        <dbReference type="EMBL" id="MFC1572188.1"/>
    </source>
</evidence>
<evidence type="ECO:0000313" key="3">
    <source>
        <dbReference type="Proteomes" id="UP001593833"/>
    </source>
</evidence>
<protein>
    <submittedName>
        <fullName evidence="2">DinB family protein</fullName>
    </submittedName>
</protein>
<dbReference type="InterPro" id="IPR024775">
    <property type="entry name" value="DinB-like"/>
</dbReference>
<dbReference type="SUPFAM" id="SSF109854">
    <property type="entry name" value="DinB/YfiT-like putative metalloenzymes"/>
    <property type="match status" value="1"/>
</dbReference>
<comment type="caution">
    <text evidence="2">The sequence shown here is derived from an EMBL/GenBank/DDBJ whole genome shotgun (WGS) entry which is preliminary data.</text>
</comment>
<reference evidence="2 3" key="1">
    <citation type="submission" date="2024-09" db="EMBL/GenBank/DDBJ databases">
        <authorList>
            <person name="D'Angelo T."/>
        </authorList>
    </citation>
    <scope>NUCLEOTIDE SEQUENCE [LARGE SCALE GENOMIC DNA]</scope>
    <source>
        <strain evidence="2">SAG AM-320-E07</strain>
    </source>
</reference>